<evidence type="ECO:0000313" key="3">
    <source>
        <dbReference type="EMBL" id="MEQ2159337.1"/>
    </source>
</evidence>
<dbReference type="PANTHER" id="PTHR12552:SF3">
    <property type="entry name" value="RHO GTPASE-ACTIVATING PROTEIN 42"/>
    <property type="match status" value="1"/>
</dbReference>
<feature type="domain" description="Rho-GAP" evidence="2">
    <location>
        <begin position="1"/>
        <end position="78"/>
    </location>
</feature>
<feature type="compositionally biased region" description="Low complexity" evidence="1">
    <location>
        <begin position="114"/>
        <end position="172"/>
    </location>
</feature>
<gene>
    <name evidence="3" type="ORF">GOODEAATRI_021768</name>
</gene>
<evidence type="ECO:0000256" key="1">
    <source>
        <dbReference type="SAM" id="MobiDB-lite"/>
    </source>
</evidence>
<dbReference type="SUPFAM" id="SSF50044">
    <property type="entry name" value="SH3-domain"/>
    <property type="match status" value="1"/>
</dbReference>
<dbReference type="Gene3D" id="1.10.555.10">
    <property type="entry name" value="Rho GTPase activation protein"/>
    <property type="match status" value="1"/>
</dbReference>
<proteinExistence type="predicted"/>
<dbReference type="InterPro" id="IPR008936">
    <property type="entry name" value="Rho_GTPase_activation_prot"/>
</dbReference>
<reference evidence="3 4" key="1">
    <citation type="submission" date="2021-06" db="EMBL/GenBank/DDBJ databases">
        <authorList>
            <person name="Palmer J.M."/>
        </authorList>
    </citation>
    <scope>NUCLEOTIDE SEQUENCE [LARGE SCALE GENOMIC DNA]</scope>
    <source>
        <strain evidence="3 4">GA_2019</strain>
        <tissue evidence="3">Muscle</tissue>
    </source>
</reference>
<name>A0ABV0MJV6_9TELE</name>
<dbReference type="PANTHER" id="PTHR12552">
    <property type="entry name" value="OLIGOPHRENIN 1"/>
    <property type="match status" value="1"/>
</dbReference>
<dbReference type="InterPro" id="IPR047234">
    <property type="entry name" value="GRAF_fam"/>
</dbReference>
<accession>A0ABV0MJV6</accession>
<feature type="compositionally biased region" description="Low complexity" evidence="1">
    <location>
        <begin position="235"/>
        <end position="250"/>
    </location>
</feature>
<sequence>MFRLRSCVRRKTDSIDKRFCFDIEVVESDQNLMTVSNLGMIFGPTLMRSQEETVAAMMNIKFQNIVVEIIIENHDKAPSSRSTPRRGKAICLSSGKRKARLYTPALCLAENDSDTFSSSPDTTPMGSQESLSSHSSEKNGLSKTSPPSSPAAEAGPPTTTQLSPPSASSSSPPHNPTNGKDQKDLPDRAPSPCLTPSCSWTSAPLSSVEQTSSVSSSTSSLLSAVERSFNRNSTASLSSANDSRSASATSVQPSSGDRKRKPCIPVRQSTAMNSVFHRGRLGPSVEPGWLQATYKGRTGLVPENYIKYV</sequence>
<feature type="region of interest" description="Disordered" evidence="1">
    <location>
        <begin position="112"/>
        <end position="195"/>
    </location>
</feature>
<dbReference type="EMBL" id="JAHRIO010002155">
    <property type="protein sequence ID" value="MEQ2159337.1"/>
    <property type="molecule type" value="Genomic_DNA"/>
</dbReference>
<keyword evidence="4" id="KW-1185">Reference proteome</keyword>
<dbReference type="SUPFAM" id="SSF48350">
    <property type="entry name" value="GTPase activation domain, GAP"/>
    <property type="match status" value="1"/>
</dbReference>
<evidence type="ECO:0000259" key="2">
    <source>
        <dbReference type="PROSITE" id="PS50238"/>
    </source>
</evidence>
<dbReference type="Proteomes" id="UP001476798">
    <property type="component" value="Unassembled WGS sequence"/>
</dbReference>
<dbReference type="InterPro" id="IPR036028">
    <property type="entry name" value="SH3-like_dom_sf"/>
</dbReference>
<dbReference type="InterPro" id="IPR000198">
    <property type="entry name" value="RhoGAP_dom"/>
</dbReference>
<comment type="caution">
    <text evidence="3">The sequence shown here is derived from an EMBL/GenBank/DDBJ whole genome shotgun (WGS) entry which is preliminary data.</text>
</comment>
<feature type="region of interest" description="Disordered" evidence="1">
    <location>
        <begin position="235"/>
        <end position="271"/>
    </location>
</feature>
<evidence type="ECO:0000313" key="4">
    <source>
        <dbReference type="Proteomes" id="UP001476798"/>
    </source>
</evidence>
<organism evidence="3 4">
    <name type="scientific">Goodea atripinnis</name>
    <dbReference type="NCBI Taxonomy" id="208336"/>
    <lineage>
        <taxon>Eukaryota</taxon>
        <taxon>Metazoa</taxon>
        <taxon>Chordata</taxon>
        <taxon>Craniata</taxon>
        <taxon>Vertebrata</taxon>
        <taxon>Euteleostomi</taxon>
        <taxon>Actinopterygii</taxon>
        <taxon>Neopterygii</taxon>
        <taxon>Teleostei</taxon>
        <taxon>Neoteleostei</taxon>
        <taxon>Acanthomorphata</taxon>
        <taxon>Ovalentaria</taxon>
        <taxon>Atherinomorphae</taxon>
        <taxon>Cyprinodontiformes</taxon>
        <taxon>Goodeidae</taxon>
        <taxon>Goodea</taxon>
    </lineage>
</organism>
<protein>
    <recommendedName>
        <fullName evidence="2">Rho-GAP domain-containing protein</fullName>
    </recommendedName>
</protein>
<dbReference type="PROSITE" id="PS50238">
    <property type="entry name" value="RHOGAP"/>
    <property type="match status" value="1"/>
</dbReference>